<dbReference type="AlphaFoldDB" id="A0A6L3B251"/>
<evidence type="ECO:0000313" key="4">
    <source>
        <dbReference type="Proteomes" id="UP000476837"/>
    </source>
</evidence>
<feature type="signal peptide" evidence="2">
    <location>
        <begin position="1"/>
        <end position="27"/>
    </location>
</feature>
<organism evidence="3 4">
    <name type="scientific">Azospirillum brasilense</name>
    <dbReference type="NCBI Taxonomy" id="192"/>
    <lineage>
        <taxon>Bacteria</taxon>
        <taxon>Pseudomonadati</taxon>
        <taxon>Pseudomonadota</taxon>
        <taxon>Alphaproteobacteria</taxon>
        <taxon>Rhodospirillales</taxon>
        <taxon>Azospirillaceae</taxon>
        <taxon>Azospirillum</taxon>
    </lineage>
</organism>
<reference evidence="3 4" key="1">
    <citation type="submission" date="2018-07" db="EMBL/GenBank/DDBJ databases">
        <title>Genome sequence of Roseomonas fauriae ATCC 49958.</title>
        <authorList>
            <person name="Sant'Anna F.H."/>
            <person name="Baldani J.I."/>
            <person name="Zilli J.E."/>
            <person name="Reis V.M."/>
            <person name="Hartmann A."/>
            <person name="Cruz L."/>
            <person name="de Souza E.M."/>
            <person name="de Oliveira Pedrosa F."/>
            <person name="Passaglia L.M.P."/>
        </authorList>
    </citation>
    <scope>NUCLEOTIDE SEQUENCE [LARGE SCALE GENOMIC DNA]</scope>
    <source>
        <strain evidence="3 4">ATCC 49958</strain>
    </source>
</reference>
<proteinExistence type="predicted"/>
<feature type="chain" id="PRO_5027104437" description="DUF2946 domain-containing protein" evidence="2">
    <location>
        <begin position="28"/>
        <end position="123"/>
    </location>
</feature>
<gene>
    <name evidence="3" type="ORF">DS837_10640</name>
</gene>
<evidence type="ECO:0000313" key="3">
    <source>
        <dbReference type="EMBL" id="KAA0686149.1"/>
    </source>
</evidence>
<keyword evidence="2" id="KW-0732">Signal</keyword>
<evidence type="ECO:0008006" key="5">
    <source>
        <dbReference type="Google" id="ProtNLM"/>
    </source>
</evidence>
<dbReference type="RefSeq" id="WP_170295810.1">
    <property type="nucleotide sequence ID" value="NZ_QOKV01000005.1"/>
</dbReference>
<dbReference type="Proteomes" id="UP000476837">
    <property type="component" value="Unassembled WGS sequence"/>
</dbReference>
<comment type="caution">
    <text evidence="3">The sequence shown here is derived from an EMBL/GenBank/DDBJ whole genome shotgun (WGS) entry which is preliminary data.</text>
</comment>
<feature type="region of interest" description="Disordered" evidence="1">
    <location>
        <begin position="101"/>
        <end position="123"/>
    </location>
</feature>
<dbReference type="EMBL" id="QOKV01000005">
    <property type="protein sequence ID" value="KAA0686149.1"/>
    <property type="molecule type" value="Genomic_DNA"/>
</dbReference>
<accession>A0A6L3B251</accession>
<name>A0A6L3B251_AZOBR</name>
<sequence>MWIMQALRRILSVVMVLVLVTGTTAQAAMLMPMEGMAGDAAVSTSMDMELADAPDCPDCDGMDQSTMDMSFCHSACITGAMLLPQVPVPLPMITSSTTLAPLTPWQGQSLPPEPFPPKSTLRI</sequence>
<protein>
    <recommendedName>
        <fullName evidence="5">DUF2946 domain-containing protein</fullName>
    </recommendedName>
</protein>
<evidence type="ECO:0000256" key="2">
    <source>
        <dbReference type="SAM" id="SignalP"/>
    </source>
</evidence>
<evidence type="ECO:0000256" key="1">
    <source>
        <dbReference type="SAM" id="MobiDB-lite"/>
    </source>
</evidence>